<comment type="caution">
    <text evidence="6">The sequence shown here is derived from an EMBL/GenBank/DDBJ whole genome shotgun (WGS) entry which is preliminary data.</text>
</comment>
<dbReference type="OrthoDB" id="2143914at2759"/>
<feature type="compositionally biased region" description="Basic residues" evidence="2">
    <location>
        <begin position="44"/>
        <end position="59"/>
    </location>
</feature>
<dbReference type="InterPro" id="IPR009057">
    <property type="entry name" value="Homeodomain-like_sf"/>
</dbReference>
<evidence type="ECO:0000256" key="2">
    <source>
        <dbReference type="SAM" id="MobiDB-lite"/>
    </source>
</evidence>
<dbReference type="Proteomes" id="UP000636709">
    <property type="component" value="Unassembled WGS sequence"/>
</dbReference>
<dbReference type="GO" id="GO:0000981">
    <property type="term" value="F:DNA-binding transcription factor activity, RNA polymerase II-specific"/>
    <property type="evidence" value="ECO:0007669"/>
    <property type="project" value="TreeGrafter"/>
</dbReference>
<evidence type="ECO:0000259" key="4">
    <source>
        <dbReference type="PROSITE" id="PS51293"/>
    </source>
</evidence>
<evidence type="ECO:0000313" key="7">
    <source>
        <dbReference type="Proteomes" id="UP000636709"/>
    </source>
</evidence>
<gene>
    <name evidence="6" type="ORF">HU200_016473</name>
</gene>
<accession>A0A835KII1</accession>
<dbReference type="SMART" id="SM00717">
    <property type="entry name" value="SANT"/>
    <property type="match status" value="1"/>
</dbReference>
<evidence type="ECO:0000313" key="6">
    <source>
        <dbReference type="EMBL" id="KAF8731411.1"/>
    </source>
</evidence>
<sequence>MQKDTWSDEEDMILIKAHKEVGNKWAEIAKLLPGRTENSIKNHWKATKRRQFARRRSRTSSKQGPNKSGTLLQNYIKGLGIVPSKNIVAPLAQPTLSLSSPTTPGAGSAQLMDSKGILSIRDQDYGETQASEELVARISDDISVDMCNELFDTKEQSCFQAAVYTWDDYMDMDYIFNHIDHEMIKVDSEIHMDMMWDETTALGYLDEAYGSSEIKTVLVKEEVDLIEMVAATQKYGEAEKN</sequence>
<dbReference type="InterPro" id="IPR050560">
    <property type="entry name" value="MYB_TF"/>
</dbReference>
<keyword evidence="1" id="KW-0238">DNA-binding</keyword>
<dbReference type="Pfam" id="PF00249">
    <property type="entry name" value="Myb_DNA-binding"/>
    <property type="match status" value="1"/>
</dbReference>
<organism evidence="6 7">
    <name type="scientific">Digitaria exilis</name>
    <dbReference type="NCBI Taxonomy" id="1010633"/>
    <lineage>
        <taxon>Eukaryota</taxon>
        <taxon>Viridiplantae</taxon>
        <taxon>Streptophyta</taxon>
        <taxon>Embryophyta</taxon>
        <taxon>Tracheophyta</taxon>
        <taxon>Spermatophyta</taxon>
        <taxon>Magnoliopsida</taxon>
        <taxon>Liliopsida</taxon>
        <taxon>Poales</taxon>
        <taxon>Poaceae</taxon>
        <taxon>PACMAD clade</taxon>
        <taxon>Panicoideae</taxon>
        <taxon>Panicodae</taxon>
        <taxon>Paniceae</taxon>
        <taxon>Anthephorinae</taxon>
        <taxon>Digitaria</taxon>
    </lineage>
</organism>
<dbReference type="EMBL" id="JACEFO010001608">
    <property type="protein sequence ID" value="KAF8731411.1"/>
    <property type="molecule type" value="Genomic_DNA"/>
</dbReference>
<dbReference type="GO" id="GO:0005634">
    <property type="term" value="C:nucleus"/>
    <property type="evidence" value="ECO:0007669"/>
    <property type="project" value="TreeGrafter"/>
</dbReference>
<feature type="domain" description="SANT" evidence="4">
    <location>
        <begin position="1"/>
        <end position="52"/>
    </location>
</feature>
<dbReference type="InterPro" id="IPR017930">
    <property type="entry name" value="Myb_dom"/>
</dbReference>
<dbReference type="InterPro" id="IPR017884">
    <property type="entry name" value="SANT_dom"/>
</dbReference>
<name>A0A835KII1_9POAL</name>
<dbReference type="AlphaFoldDB" id="A0A835KII1"/>
<dbReference type="InterPro" id="IPR001005">
    <property type="entry name" value="SANT/Myb"/>
</dbReference>
<dbReference type="PROSITE" id="PS50090">
    <property type="entry name" value="MYB_LIKE"/>
    <property type="match status" value="1"/>
</dbReference>
<evidence type="ECO:0000256" key="1">
    <source>
        <dbReference type="ARBA" id="ARBA00023125"/>
    </source>
</evidence>
<protein>
    <submittedName>
        <fullName evidence="6">Uncharacterized protein</fullName>
    </submittedName>
</protein>
<reference evidence="6" key="1">
    <citation type="submission" date="2020-07" db="EMBL/GenBank/DDBJ databases">
        <title>Genome sequence and genetic diversity analysis of an under-domesticated orphan crop, white fonio (Digitaria exilis).</title>
        <authorList>
            <person name="Bennetzen J.L."/>
            <person name="Chen S."/>
            <person name="Ma X."/>
            <person name="Wang X."/>
            <person name="Yssel A.E.J."/>
            <person name="Chaluvadi S.R."/>
            <person name="Johnson M."/>
            <person name="Gangashetty P."/>
            <person name="Hamidou F."/>
            <person name="Sanogo M.D."/>
            <person name="Zwaenepoel A."/>
            <person name="Wallace J."/>
            <person name="Van De Peer Y."/>
            <person name="Van Deynze A."/>
        </authorList>
    </citation>
    <scope>NUCLEOTIDE SEQUENCE</scope>
    <source>
        <tissue evidence="6">Leaves</tissue>
    </source>
</reference>
<proteinExistence type="predicted"/>
<dbReference type="Gene3D" id="1.10.10.60">
    <property type="entry name" value="Homeodomain-like"/>
    <property type="match status" value="1"/>
</dbReference>
<keyword evidence="7" id="KW-1185">Reference proteome</keyword>
<feature type="domain" description="Myb-like" evidence="3">
    <location>
        <begin position="1"/>
        <end position="48"/>
    </location>
</feature>
<feature type="region of interest" description="Disordered" evidence="2">
    <location>
        <begin position="44"/>
        <end position="70"/>
    </location>
</feature>
<dbReference type="PANTHER" id="PTHR45614">
    <property type="entry name" value="MYB PROTEIN-RELATED"/>
    <property type="match status" value="1"/>
</dbReference>
<dbReference type="PANTHER" id="PTHR45614:SF285">
    <property type="entry name" value="TRANSCRIPTION FACTOR MYB98"/>
    <property type="match status" value="1"/>
</dbReference>
<dbReference type="PROSITE" id="PS51294">
    <property type="entry name" value="HTH_MYB"/>
    <property type="match status" value="1"/>
</dbReference>
<dbReference type="PROSITE" id="PS51293">
    <property type="entry name" value="SANT"/>
    <property type="match status" value="1"/>
</dbReference>
<evidence type="ECO:0000259" key="3">
    <source>
        <dbReference type="PROSITE" id="PS50090"/>
    </source>
</evidence>
<dbReference type="CDD" id="cd00167">
    <property type="entry name" value="SANT"/>
    <property type="match status" value="1"/>
</dbReference>
<dbReference type="SUPFAM" id="SSF46689">
    <property type="entry name" value="Homeodomain-like"/>
    <property type="match status" value="1"/>
</dbReference>
<evidence type="ECO:0000259" key="5">
    <source>
        <dbReference type="PROSITE" id="PS51294"/>
    </source>
</evidence>
<feature type="domain" description="HTH myb-type" evidence="5">
    <location>
        <begin position="1"/>
        <end position="52"/>
    </location>
</feature>
<dbReference type="GO" id="GO:0000978">
    <property type="term" value="F:RNA polymerase II cis-regulatory region sequence-specific DNA binding"/>
    <property type="evidence" value="ECO:0007669"/>
    <property type="project" value="TreeGrafter"/>
</dbReference>